<feature type="binding site" evidence="3">
    <location>
        <position position="108"/>
    </location>
    <ligand>
        <name>substrate</name>
    </ligand>
</feature>
<dbReference type="PANTHER" id="PTHR10907">
    <property type="entry name" value="REGUCALCIN"/>
    <property type="match status" value="1"/>
</dbReference>
<dbReference type="GO" id="GO:0004341">
    <property type="term" value="F:gluconolactonase activity"/>
    <property type="evidence" value="ECO:0007669"/>
    <property type="project" value="TreeGrafter"/>
</dbReference>
<evidence type="ECO:0000313" key="6">
    <source>
        <dbReference type="Proteomes" id="UP000670475"/>
    </source>
</evidence>
<dbReference type="RefSeq" id="WP_209338526.1">
    <property type="nucleotide sequence ID" value="NZ_JAGIQL010000009.1"/>
</dbReference>
<accession>A0A940MDM5</accession>
<comment type="caution">
    <text evidence="5">The sequence shown here is derived from an EMBL/GenBank/DDBJ whole genome shotgun (WGS) entry which is preliminary data.</text>
</comment>
<gene>
    <name evidence="5" type="ORF">JFN87_04435</name>
</gene>
<dbReference type="GO" id="GO:0019853">
    <property type="term" value="P:L-ascorbic acid biosynthetic process"/>
    <property type="evidence" value="ECO:0007669"/>
    <property type="project" value="TreeGrafter"/>
</dbReference>
<evidence type="ECO:0000259" key="4">
    <source>
        <dbReference type="Pfam" id="PF08450"/>
    </source>
</evidence>
<dbReference type="PANTHER" id="PTHR10907:SF47">
    <property type="entry name" value="REGUCALCIN"/>
    <property type="match status" value="1"/>
</dbReference>
<dbReference type="InterPro" id="IPR013658">
    <property type="entry name" value="SGL"/>
</dbReference>
<evidence type="ECO:0000256" key="3">
    <source>
        <dbReference type="PIRSR" id="PIRSR605511-2"/>
    </source>
</evidence>
<feature type="binding site" evidence="3">
    <location>
        <position position="128"/>
    </location>
    <ligand>
        <name>substrate</name>
    </ligand>
</feature>
<dbReference type="GO" id="GO:0005509">
    <property type="term" value="F:calcium ion binding"/>
    <property type="evidence" value="ECO:0007669"/>
    <property type="project" value="TreeGrafter"/>
</dbReference>
<feature type="binding site" evidence="3">
    <location>
        <position position="20"/>
    </location>
    <ligand>
        <name>a divalent metal cation</name>
        <dbReference type="ChEBI" id="CHEBI:60240"/>
    </ligand>
</feature>
<comment type="cofactor">
    <cofactor evidence="3">
        <name>Zn(2+)</name>
        <dbReference type="ChEBI" id="CHEBI:29105"/>
    </cofactor>
    <text evidence="3">Binds 1 divalent metal cation per subunit.</text>
</comment>
<dbReference type="AlphaFoldDB" id="A0A940MDM5"/>
<feature type="domain" description="SMP-30/Gluconolactonase/LRE-like region" evidence="4">
    <location>
        <begin position="18"/>
        <end position="263"/>
    </location>
</feature>
<dbReference type="Gene3D" id="2.120.10.30">
    <property type="entry name" value="TolB, C-terminal domain"/>
    <property type="match status" value="1"/>
</dbReference>
<dbReference type="InterPro" id="IPR005511">
    <property type="entry name" value="SMP-30"/>
</dbReference>
<keyword evidence="3" id="KW-0862">Zinc</keyword>
<dbReference type="SUPFAM" id="SSF63829">
    <property type="entry name" value="Calcium-dependent phosphotriesterase"/>
    <property type="match status" value="1"/>
</dbReference>
<dbReference type="InterPro" id="IPR011042">
    <property type="entry name" value="6-blade_b-propeller_TolB-like"/>
</dbReference>
<evidence type="ECO:0000256" key="2">
    <source>
        <dbReference type="PIRSR" id="PIRSR605511-1"/>
    </source>
</evidence>
<evidence type="ECO:0000256" key="1">
    <source>
        <dbReference type="ARBA" id="ARBA00008853"/>
    </source>
</evidence>
<name>A0A940MDM5_9ACTN</name>
<proteinExistence type="inferred from homology"/>
<evidence type="ECO:0000313" key="5">
    <source>
        <dbReference type="EMBL" id="MBP0456753.1"/>
    </source>
</evidence>
<sequence>MSGTDPTPRVCSSDRLALGEGPRWAGGRLHLVDILTGRLLTARDGGDDPTARFDVVATLPEPLGAVAPVAGRPGHWIAAAGTGICLLGPGGDTTWLARPEDGAPSPARMNDASADPHGRFWAGSMAYDEAEGAGSLYRVDPDGTVSRVLTGITIPNGPAFGADGTTMYLTDTARRVVRRHTVDPESGEIGPGTVFTELASGGPDGMAVDAEGGLWTAVWGKGVVHHFTREGVRDRTVELPASQPAGVCLGGDDLRTLYVTSARTGLGRPGALDGAVFATRADVPGVPVPAFRPAPGLLGTGTGA</sequence>
<organism evidence="5 6">
    <name type="scientific">Streptomyces montanisoli</name>
    <dbReference type="NCBI Taxonomy" id="2798581"/>
    <lineage>
        <taxon>Bacteria</taxon>
        <taxon>Bacillati</taxon>
        <taxon>Actinomycetota</taxon>
        <taxon>Actinomycetes</taxon>
        <taxon>Kitasatosporales</taxon>
        <taxon>Streptomycetaceae</taxon>
        <taxon>Streptomyces</taxon>
    </lineage>
</organism>
<keyword evidence="6" id="KW-1185">Reference proteome</keyword>
<dbReference type="PRINTS" id="PR01790">
    <property type="entry name" value="SMP30FAMILY"/>
</dbReference>
<dbReference type="Pfam" id="PF08450">
    <property type="entry name" value="SGL"/>
    <property type="match status" value="1"/>
</dbReference>
<comment type="similarity">
    <text evidence="1">Belongs to the SMP-30/CGR1 family.</text>
</comment>
<feature type="binding site" evidence="3">
    <location>
        <position position="156"/>
    </location>
    <ligand>
        <name>a divalent metal cation</name>
        <dbReference type="ChEBI" id="CHEBI:60240"/>
    </ligand>
</feature>
<keyword evidence="3" id="KW-0479">Metal-binding</keyword>
<feature type="binding site" evidence="3">
    <location>
        <position position="204"/>
    </location>
    <ligand>
        <name>a divalent metal cation</name>
        <dbReference type="ChEBI" id="CHEBI:60240"/>
    </ligand>
</feature>
<dbReference type="Proteomes" id="UP000670475">
    <property type="component" value="Unassembled WGS sequence"/>
</dbReference>
<feature type="active site" description="Proton donor/acceptor" evidence="2">
    <location>
        <position position="204"/>
    </location>
</feature>
<feature type="binding site" evidence="3">
    <location>
        <position position="110"/>
    </location>
    <ligand>
        <name>substrate</name>
    </ligand>
</feature>
<dbReference type="EMBL" id="JAGIQL010000009">
    <property type="protein sequence ID" value="MBP0456753.1"/>
    <property type="molecule type" value="Genomic_DNA"/>
</dbReference>
<protein>
    <submittedName>
        <fullName evidence="5">SMP-30/gluconolactonase/LRE family protein</fullName>
    </submittedName>
</protein>
<reference evidence="5" key="1">
    <citation type="submission" date="2021-03" db="EMBL/GenBank/DDBJ databases">
        <title>Whole genome sequence of Streptomyces bomunensis MMS17-BM035.</title>
        <authorList>
            <person name="Lee J.H."/>
        </authorList>
    </citation>
    <scope>NUCLEOTIDE SEQUENCE</scope>
    <source>
        <strain evidence="5">MMS17-BM035</strain>
    </source>
</reference>